<comment type="caution">
    <text evidence="2">The sequence shown here is derived from an EMBL/GenBank/DDBJ whole genome shotgun (WGS) entry which is preliminary data.</text>
</comment>
<feature type="compositionally biased region" description="Basic and acidic residues" evidence="1">
    <location>
        <begin position="177"/>
        <end position="187"/>
    </location>
</feature>
<accession>A0A8J5MVY8</accession>
<reference evidence="2" key="1">
    <citation type="journal article" date="2021" name="Sci. Adv.">
        <title>The American lobster genome reveals insights on longevity, neural, and immune adaptations.</title>
        <authorList>
            <person name="Polinski J.M."/>
            <person name="Zimin A.V."/>
            <person name="Clark K.F."/>
            <person name="Kohn A.B."/>
            <person name="Sadowski N."/>
            <person name="Timp W."/>
            <person name="Ptitsyn A."/>
            <person name="Khanna P."/>
            <person name="Romanova D.Y."/>
            <person name="Williams P."/>
            <person name="Greenwood S.J."/>
            <person name="Moroz L.L."/>
            <person name="Walt D.R."/>
            <person name="Bodnar A.G."/>
        </authorList>
    </citation>
    <scope>NUCLEOTIDE SEQUENCE</scope>
    <source>
        <strain evidence="2">GMGI-L3</strain>
    </source>
</reference>
<feature type="region of interest" description="Disordered" evidence="1">
    <location>
        <begin position="1"/>
        <end position="21"/>
    </location>
</feature>
<protein>
    <submittedName>
        <fullName evidence="2">Putative Oxysterol-binding protein-related protein 1-like 3</fullName>
    </submittedName>
</protein>
<organism evidence="2 3">
    <name type="scientific">Homarus americanus</name>
    <name type="common">American lobster</name>
    <dbReference type="NCBI Taxonomy" id="6706"/>
    <lineage>
        <taxon>Eukaryota</taxon>
        <taxon>Metazoa</taxon>
        <taxon>Ecdysozoa</taxon>
        <taxon>Arthropoda</taxon>
        <taxon>Crustacea</taxon>
        <taxon>Multicrustacea</taxon>
        <taxon>Malacostraca</taxon>
        <taxon>Eumalacostraca</taxon>
        <taxon>Eucarida</taxon>
        <taxon>Decapoda</taxon>
        <taxon>Pleocyemata</taxon>
        <taxon>Astacidea</taxon>
        <taxon>Nephropoidea</taxon>
        <taxon>Nephropidae</taxon>
        <taxon>Homarus</taxon>
    </lineage>
</organism>
<gene>
    <name evidence="2" type="primary">Osbpl1a-L3</name>
    <name evidence="2" type="ORF">Hamer_G004825</name>
</gene>
<dbReference type="AlphaFoldDB" id="A0A8J5MVY8"/>
<feature type="region of interest" description="Disordered" evidence="1">
    <location>
        <begin position="156"/>
        <end position="187"/>
    </location>
</feature>
<keyword evidence="3" id="KW-1185">Reference proteome</keyword>
<evidence type="ECO:0000256" key="1">
    <source>
        <dbReference type="SAM" id="MobiDB-lite"/>
    </source>
</evidence>
<dbReference type="EMBL" id="JAHLQT010024847">
    <property type="protein sequence ID" value="KAG7165064.1"/>
    <property type="molecule type" value="Genomic_DNA"/>
</dbReference>
<feature type="compositionally biased region" description="Polar residues" evidence="1">
    <location>
        <begin position="1"/>
        <end position="18"/>
    </location>
</feature>
<dbReference type="Proteomes" id="UP000747542">
    <property type="component" value="Unassembled WGS sequence"/>
</dbReference>
<name>A0A8J5MVY8_HOMAM</name>
<proteinExistence type="predicted"/>
<evidence type="ECO:0000313" key="2">
    <source>
        <dbReference type="EMBL" id="KAG7165064.1"/>
    </source>
</evidence>
<evidence type="ECO:0000313" key="3">
    <source>
        <dbReference type="Proteomes" id="UP000747542"/>
    </source>
</evidence>
<sequence>MSSLPTDPQSPQSPSHVLSNAPCAPTSTPVCGVGFVSGHVEGTTYTVSPHVLNSGWEVLEDGDTYKIVQSGILTDSTTSVTGAQTSSLGQTVSGTLTGLVNTVSGMLTGTAHTTISSGIMNTSSPEGVNREMNAQLSISSQSRGSHISSSMAVETPLVKTSDLSDHSDGSDETVTSDSHRCSELEEK</sequence>